<keyword evidence="1" id="KW-0677">Repeat</keyword>
<dbReference type="SUPFAM" id="SSF48403">
    <property type="entry name" value="Ankyrin repeat"/>
    <property type="match status" value="1"/>
</dbReference>
<dbReference type="EMBL" id="JAVRRD010000010">
    <property type="protein sequence ID" value="KAK5054422.1"/>
    <property type="molecule type" value="Genomic_DNA"/>
</dbReference>
<dbReference type="PANTHER" id="PTHR24198">
    <property type="entry name" value="ANKYRIN REPEAT AND PROTEIN KINASE DOMAIN-CONTAINING PROTEIN"/>
    <property type="match status" value="1"/>
</dbReference>
<dbReference type="RefSeq" id="XP_064707195.1">
    <property type="nucleotide sequence ID" value="XM_064844937.1"/>
</dbReference>
<evidence type="ECO:0000313" key="4">
    <source>
        <dbReference type="EMBL" id="KAK5054422.1"/>
    </source>
</evidence>
<comment type="caution">
    <text evidence="4">The sequence shown here is derived from an EMBL/GenBank/DDBJ whole genome shotgun (WGS) entry which is preliminary data.</text>
</comment>
<evidence type="ECO:0000256" key="2">
    <source>
        <dbReference type="ARBA" id="ARBA00023043"/>
    </source>
</evidence>
<dbReference type="PROSITE" id="PS50297">
    <property type="entry name" value="ANK_REP_REGION"/>
    <property type="match status" value="1"/>
</dbReference>
<sequence length="404" mass="45906">MAVAALRYTSASTTILRSRLENNQNTLSSTDYWHIITLWGSEIICRNFDAAIIHGGKLAQLMVYQAEQKCLDLTYLRYVIYNDVQLCTMLMERSFFDYARWVPEQFELLRASAENLMESEGDGATSLLDLSIEGDFLINTFRERRAHHKEFLWWQDRSFEGMNPFLHGWLGICQHICHGNLIRHALDCMDEVPVSSGESVGFLLAQAYLSLAALYVSRSVGGQLIIGNTDIYDCRRIILDKLYTALYLAVSHESKADYVKYGNARLWAAYVGAQATHTMPDMAKHYQFFAYEFARARQSCRISTWNHLSRVLDGFLNTFLLWLGFDVNVRRRAAWSWTAIQAATENGFITIFELLLTYGTDINEQSAVERGGTALQTGAEQGHIDTVELLLNRGVNVNASPAKQ</sequence>
<evidence type="ECO:0000256" key="1">
    <source>
        <dbReference type="ARBA" id="ARBA00022737"/>
    </source>
</evidence>
<protein>
    <submittedName>
        <fullName evidence="4">Uncharacterized protein</fullName>
    </submittedName>
</protein>
<accession>A0AAV9NC17</accession>
<dbReference type="AlphaFoldDB" id="A0AAV9NC17"/>
<keyword evidence="2 3" id="KW-0040">ANK repeat</keyword>
<evidence type="ECO:0000313" key="5">
    <source>
        <dbReference type="Proteomes" id="UP001358417"/>
    </source>
</evidence>
<dbReference type="Gene3D" id="1.25.40.20">
    <property type="entry name" value="Ankyrin repeat-containing domain"/>
    <property type="match status" value="1"/>
</dbReference>
<proteinExistence type="predicted"/>
<organism evidence="4 5">
    <name type="scientific">Exophiala bonariae</name>
    <dbReference type="NCBI Taxonomy" id="1690606"/>
    <lineage>
        <taxon>Eukaryota</taxon>
        <taxon>Fungi</taxon>
        <taxon>Dikarya</taxon>
        <taxon>Ascomycota</taxon>
        <taxon>Pezizomycotina</taxon>
        <taxon>Eurotiomycetes</taxon>
        <taxon>Chaetothyriomycetidae</taxon>
        <taxon>Chaetothyriales</taxon>
        <taxon>Herpotrichiellaceae</taxon>
        <taxon>Exophiala</taxon>
    </lineage>
</organism>
<dbReference type="PROSITE" id="PS50088">
    <property type="entry name" value="ANK_REPEAT"/>
    <property type="match status" value="1"/>
</dbReference>
<evidence type="ECO:0000256" key="3">
    <source>
        <dbReference type="PROSITE-ProRule" id="PRU00023"/>
    </source>
</evidence>
<dbReference type="Proteomes" id="UP001358417">
    <property type="component" value="Unassembled WGS sequence"/>
</dbReference>
<gene>
    <name evidence="4" type="ORF">LTR84_001312</name>
</gene>
<dbReference type="SMART" id="SM00248">
    <property type="entry name" value="ANK"/>
    <property type="match status" value="2"/>
</dbReference>
<dbReference type="GO" id="GO:0005737">
    <property type="term" value="C:cytoplasm"/>
    <property type="evidence" value="ECO:0007669"/>
    <property type="project" value="TreeGrafter"/>
</dbReference>
<name>A0AAV9NC17_9EURO</name>
<dbReference type="GeneID" id="89969533"/>
<dbReference type="Pfam" id="PF12796">
    <property type="entry name" value="Ank_2"/>
    <property type="match status" value="1"/>
</dbReference>
<keyword evidence="5" id="KW-1185">Reference proteome</keyword>
<dbReference type="InterPro" id="IPR036770">
    <property type="entry name" value="Ankyrin_rpt-contain_sf"/>
</dbReference>
<dbReference type="InterPro" id="IPR002110">
    <property type="entry name" value="Ankyrin_rpt"/>
</dbReference>
<feature type="repeat" description="ANK" evidence="3">
    <location>
        <begin position="370"/>
        <end position="402"/>
    </location>
</feature>
<dbReference type="PANTHER" id="PTHR24198:SF165">
    <property type="entry name" value="ANKYRIN REPEAT-CONTAINING PROTEIN-RELATED"/>
    <property type="match status" value="1"/>
</dbReference>
<reference evidence="4 5" key="1">
    <citation type="submission" date="2023-08" db="EMBL/GenBank/DDBJ databases">
        <title>Black Yeasts Isolated from many extreme environments.</title>
        <authorList>
            <person name="Coleine C."/>
            <person name="Stajich J.E."/>
            <person name="Selbmann L."/>
        </authorList>
    </citation>
    <scope>NUCLEOTIDE SEQUENCE [LARGE SCALE GENOMIC DNA]</scope>
    <source>
        <strain evidence="4 5">CCFEE 5792</strain>
    </source>
</reference>